<evidence type="ECO:0000313" key="2">
    <source>
        <dbReference type="EMBL" id="AOO16096.1"/>
    </source>
</evidence>
<dbReference type="Proteomes" id="UP000224445">
    <property type="component" value="Segment"/>
</dbReference>
<evidence type="ECO:0000313" key="4">
    <source>
        <dbReference type="EMBL" id="AOO19316.1"/>
    </source>
</evidence>
<organism evidence="2 6">
    <name type="scientific">Cyanophage S-RIM12</name>
    <dbReference type="NCBI Taxonomy" id="1278402"/>
    <lineage>
        <taxon>Viruses</taxon>
        <taxon>Duplodnaviria</taxon>
        <taxon>Heunggongvirae</taxon>
        <taxon>Uroviricota</taxon>
        <taxon>Caudoviricetes</taxon>
        <taxon>Pantevenvirales</taxon>
        <taxon>Kyanoviridae</taxon>
        <taxon>Brizovirus</taxon>
        <taxon>Brizovirus syn33</taxon>
    </lineage>
</organism>
<evidence type="ECO:0000313" key="1">
    <source>
        <dbReference type="EMBL" id="AOO15456.1"/>
    </source>
</evidence>
<dbReference type="EMBL" id="KX349324">
    <property type="protein sequence ID" value="AOO18889.1"/>
    <property type="molecule type" value="Genomic_DNA"/>
</dbReference>
<dbReference type="Proteomes" id="UP000225157">
    <property type="component" value="Segment"/>
</dbReference>
<dbReference type="EMBL" id="KX349311">
    <property type="protein sequence ID" value="AOO16096.1"/>
    <property type="molecule type" value="Genomic_DNA"/>
</dbReference>
<evidence type="ECO:0000313" key="6">
    <source>
        <dbReference type="Proteomes" id="UP000224445"/>
    </source>
</evidence>
<dbReference type="EMBL" id="KX349326">
    <property type="protein sequence ID" value="AOO19316.1"/>
    <property type="molecule type" value="Genomic_DNA"/>
</dbReference>
<dbReference type="Proteomes" id="UP000225120">
    <property type="component" value="Segment"/>
</dbReference>
<reference evidence="5 6" key="1">
    <citation type="journal article" date="2016" name="Environ. Microbiol.">
        <title>Genomic diversification of marine cyanophages into stable ecotypes.</title>
        <authorList>
            <person name="Marston M.F."/>
            <person name="Martiny J.B."/>
        </authorList>
    </citation>
    <scope>NUCLEOTIDE SEQUENCE [LARGE SCALE GENOMIC DNA]</scope>
    <source>
        <strain evidence="1">Np_15_0310</strain>
        <strain evidence="2">RW_04_0310</strain>
        <strain evidence="3">W1_12_0610</strain>
        <strain evidence="4">WH_05_0310</strain>
    </source>
</reference>
<dbReference type="EMBL" id="KX349308">
    <property type="protein sequence ID" value="AOO15456.1"/>
    <property type="molecule type" value="Genomic_DNA"/>
</dbReference>
<evidence type="ECO:0000313" key="5">
    <source>
        <dbReference type="Proteomes" id="UP000224341"/>
    </source>
</evidence>
<protein>
    <submittedName>
        <fullName evidence="2">Uncharacterized protein</fullName>
    </submittedName>
</protein>
<evidence type="ECO:0000313" key="3">
    <source>
        <dbReference type="EMBL" id="AOO18889.1"/>
    </source>
</evidence>
<proteinExistence type="predicted"/>
<name>A0A1D7SR08_9CAUD</name>
<accession>A0A1D7SR08</accession>
<dbReference type="Proteomes" id="UP000224341">
    <property type="component" value="Segment"/>
</dbReference>
<sequence length="55" mass="6566">MPRSQMLKIDMEARLYKLKSELYEMEDGTGKTGQWYDGAHHAYNEVLKVLQEYRI</sequence>
<gene>
    <name evidence="1" type="ORF">Np150310_182</name>
    <name evidence="2" type="ORF">RW040310_182</name>
    <name evidence="3" type="ORF">W1120610_183</name>
    <name evidence="4" type="ORF">WH050310_182</name>
</gene>